<dbReference type="HOGENOM" id="CLU_551671_0_0_2"/>
<dbReference type="InterPro" id="IPR008264">
    <property type="entry name" value="Beta_glucanase"/>
</dbReference>
<reference evidence="6 7" key="1">
    <citation type="journal article" date="2012" name="J. Bacteriol.">
        <title>Complete genome sequence of a thermophilic methanogen, Methanocella conradii HZ254, isolated from Chinese rice field soil.</title>
        <authorList>
            <person name="Lu Z."/>
            <person name="Lu Y."/>
        </authorList>
    </citation>
    <scope>NUCLEOTIDE SEQUENCE [LARGE SCALE GENOMIC DNA]</scope>
    <source>
        <strain evidence="7">DSM 24694 / JCM 17849 / CGMCC 1.5162 / HZ254</strain>
    </source>
</reference>
<protein>
    <submittedName>
        <fullName evidence="6">Beta-glucanase/Beta-glucan synthetase</fullName>
    </submittedName>
</protein>
<dbReference type="SUPFAM" id="SSF49899">
    <property type="entry name" value="Concanavalin A-like lectins/glucanases"/>
    <property type="match status" value="2"/>
</dbReference>
<dbReference type="Proteomes" id="UP000005233">
    <property type="component" value="Chromosome"/>
</dbReference>
<dbReference type="KEGG" id="mez:Mtc_0548"/>
<feature type="region of interest" description="Disordered" evidence="4">
    <location>
        <begin position="246"/>
        <end position="283"/>
    </location>
</feature>
<dbReference type="GO" id="GO:0005975">
    <property type="term" value="P:carbohydrate metabolic process"/>
    <property type="evidence" value="ECO:0007669"/>
    <property type="project" value="InterPro"/>
</dbReference>
<dbReference type="Gene3D" id="2.60.120.200">
    <property type="match status" value="2"/>
</dbReference>
<evidence type="ECO:0000256" key="3">
    <source>
        <dbReference type="PIRSR" id="PIRSR608264-1"/>
    </source>
</evidence>
<dbReference type="PRINTS" id="PR00737">
    <property type="entry name" value="GLHYDRLASE16"/>
</dbReference>
<evidence type="ECO:0000256" key="1">
    <source>
        <dbReference type="ARBA" id="ARBA00022801"/>
    </source>
</evidence>
<feature type="active site" description="Nucleophile" evidence="3">
    <location>
        <position position="386"/>
    </location>
</feature>
<dbReference type="CDD" id="cd00413">
    <property type="entry name" value="Glyco_hydrolase_16"/>
    <property type="match status" value="1"/>
</dbReference>
<dbReference type="AlphaFoldDB" id="H8I5J4"/>
<keyword evidence="1" id="KW-0378">Hydrolase</keyword>
<sequence length="494" mass="55362">MAMAICLTLGAVTIAAPIRAASGAFDGASIVDGWTENDVLVPSASSTYVLYDNFDRMRSDLWKVVSRANGPQGTNLLSGNVWVSGGKLTVKSDVGKHTGGEYQSKGTYGYGMYSARIKANLVPGSLAAFFTYASVRGGYNEIDIQFENKNGKYYVYFENAVNGDQSLYRYQLPFDPGAAYHTYAFNWCKGRIEFYVDDMSKPVYTSTSNVPDKPCYVLFNNWVSKYSSGSSGVSYLYVDWVSVASASPSPPPTPKPTVTPTPTPTPKPTVTPTPTPTPITNEPTPSTKYVLYDNFNKDSSNNWTKRSNVWSSSYVYTIFKPSNVWYENGKLVLRSYVDNHTGAEYKSNGIYSYGKYRASIKLSQTPGTYEAFFSYQWPTSTKVHNEIDIEFIKGTDGTTTAMLSTWVNYQYDRKTIKLSFDPSAGYHTYGYNWYPDRVEFYIDDMSKPVWTSYGHIPNEAMYVYFQNWVVKDVPSSHGDGVNTEYVDWVTVEPL</sequence>
<dbReference type="STRING" id="1041930.Mtc_0548"/>
<dbReference type="PANTHER" id="PTHR31062">
    <property type="entry name" value="XYLOGLUCAN ENDOTRANSGLUCOSYLASE/HYDROLASE PROTEIN 8-RELATED"/>
    <property type="match status" value="1"/>
</dbReference>
<feature type="compositionally biased region" description="Pro residues" evidence="4">
    <location>
        <begin position="248"/>
        <end position="277"/>
    </location>
</feature>
<organism evidence="6 7">
    <name type="scientific">Methanocella conradii (strain DSM 24694 / JCM 17849 / CGMCC 1.5162 / HZ254)</name>
    <dbReference type="NCBI Taxonomy" id="1041930"/>
    <lineage>
        <taxon>Archaea</taxon>
        <taxon>Methanobacteriati</taxon>
        <taxon>Methanobacteriota</taxon>
        <taxon>Stenosarchaea group</taxon>
        <taxon>Methanomicrobia</taxon>
        <taxon>Methanocellales</taxon>
        <taxon>Methanocellaceae</taxon>
        <taxon>Methanocella</taxon>
    </lineage>
</organism>
<evidence type="ECO:0000256" key="4">
    <source>
        <dbReference type="SAM" id="MobiDB-lite"/>
    </source>
</evidence>
<dbReference type="GO" id="GO:0004553">
    <property type="term" value="F:hydrolase activity, hydrolyzing O-glycosyl compounds"/>
    <property type="evidence" value="ECO:0007669"/>
    <property type="project" value="InterPro"/>
</dbReference>
<proteinExistence type="predicted"/>
<dbReference type="EMBL" id="CP003243">
    <property type="protein sequence ID" value="AFC99313.1"/>
    <property type="molecule type" value="Genomic_DNA"/>
</dbReference>
<dbReference type="PROSITE" id="PS51762">
    <property type="entry name" value="GH16_2"/>
    <property type="match status" value="2"/>
</dbReference>
<dbReference type="Pfam" id="PF00722">
    <property type="entry name" value="Glyco_hydro_16"/>
    <property type="match status" value="2"/>
</dbReference>
<keyword evidence="2" id="KW-0326">Glycosidase</keyword>
<evidence type="ECO:0000259" key="5">
    <source>
        <dbReference type="PROSITE" id="PS51762"/>
    </source>
</evidence>
<dbReference type="InterPro" id="IPR000757">
    <property type="entry name" value="Beta-glucanase-like"/>
</dbReference>
<evidence type="ECO:0000256" key="2">
    <source>
        <dbReference type="ARBA" id="ARBA00023295"/>
    </source>
</evidence>
<dbReference type="eggNOG" id="arCOG09822">
    <property type="taxonomic scope" value="Archaea"/>
</dbReference>
<name>H8I5J4_METCZ</name>
<feature type="domain" description="GH16" evidence="5">
    <location>
        <begin position="277"/>
        <end position="494"/>
    </location>
</feature>
<dbReference type="InterPro" id="IPR044791">
    <property type="entry name" value="Beta-glucanase/XTH"/>
</dbReference>
<feature type="active site" description="Proton donor" evidence="3">
    <location>
        <position position="390"/>
    </location>
</feature>
<gene>
    <name evidence="6" type="ordered locus">Mtc_0548</name>
</gene>
<keyword evidence="7" id="KW-1185">Reference proteome</keyword>
<evidence type="ECO:0000313" key="7">
    <source>
        <dbReference type="Proteomes" id="UP000005233"/>
    </source>
</evidence>
<dbReference type="InterPro" id="IPR013320">
    <property type="entry name" value="ConA-like_dom_sf"/>
</dbReference>
<evidence type="ECO:0000313" key="6">
    <source>
        <dbReference type="EMBL" id="AFC99313.1"/>
    </source>
</evidence>
<feature type="domain" description="GH16" evidence="5">
    <location>
        <begin position="32"/>
        <end position="249"/>
    </location>
</feature>
<accession>H8I5J4</accession>